<dbReference type="Proteomes" id="UP001178508">
    <property type="component" value="Chromosome 7"/>
</dbReference>
<keyword evidence="2" id="KW-1185">Reference proteome</keyword>
<organism evidence="1 2">
    <name type="scientific">Xyrichtys novacula</name>
    <name type="common">Pearly razorfish</name>
    <name type="synonym">Hemipteronotus novacula</name>
    <dbReference type="NCBI Taxonomy" id="13765"/>
    <lineage>
        <taxon>Eukaryota</taxon>
        <taxon>Metazoa</taxon>
        <taxon>Chordata</taxon>
        <taxon>Craniata</taxon>
        <taxon>Vertebrata</taxon>
        <taxon>Euteleostomi</taxon>
        <taxon>Actinopterygii</taxon>
        <taxon>Neopterygii</taxon>
        <taxon>Teleostei</taxon>
        <taxon>Neoteleostei</taxon>
        <taxon>Acanthomorphata</taxon>
        <taxon>Eupercaria</taxon>
        <taxon>Labriformes</taxon>
        <taxon>Labridae</taxon>
        <taxon>Xyrichtys</taxon>
    </lineage>
</organism>
<reference evidence="1" key="1">
    <citation type="submission" date="2023-08" db="EMBL/GenBank/DDBJ databases">
        <authorList>
            <person name="Alioto T."/>
            <person name="Alioto T."/>
            <person name="Gomez Garrido J."/>
        </authorList>
    </citation>
    <scope>NUCLEOTIDE SEQUENCE</scope>
</reference>
<sequence length="101" mass="11166">MWATVLNNKAHFSVRAQKKNFKDLRYKDGASPITDRLTAEQTNTPELTDGVQSIDAAVCTAGQNNTYTHTHTNRQARPLSYCLHAGSAELLPPPHALDLHI</sequence>
<evidence type="ECO:0000313" key="1">
    <source>
        <dbReference type="EMBL" id="CAJ1059459.1"/>
    </source>
</evidence>
<proteinExistence type="predicted"/>
<dbReference type="AlphaFoldDB" id="A0AAV1FFB6"/>
<evidence type="ECO:0000313" key="2">
    <source>
        <dbReference type="Proteomes" id="UP001178508"/>
    </source>
</evidence>
<name>A0AAV1FFB6_XYRNO</name>
<dbReference type="EMBL" id="OY660870">
    <property type="protein sequence ID" value="CAJ1059459.1"/>
    <property type="molecule type" value="Genomic_DNA"/>
</dbReference>
<accession>A0AAV1FFB6</accession>
<gene>
    <name evidence="1" type="ORF">XNOV1_A021676</name>
</gene>
<protein>
    <submittedName>
        <fullName evidence="1">Uncharacterized protein</fullName>
    </submittedName>
</protein>